<accession>A0A655YZL3</accession>
<sequence length="54" mass="6708">MTSFFLTNKFVRSKRQQWNVFRIKFQHLRGVTPFDWKNIKHLRKIPVSILLIHR</sequence>
<evidence type="ECO:0000313" key="1">
    <source>
        <dbReference type="EMBL" id="CSC54420.1"/>
    </source>
</evidence>
<dbReference type="AlphaFoldDB" id="A0A655YZL3"/>
<dbReference type="EMBL" id="CWQJ01000021">
    <property type="protein sequence ID" value="CSC54420.1"/>
    <property type="molecule type" value="Genomic_DNA"/>
</dbReference>
<name>A0A655YZL3_VIBCL</name>
<organism evidence="1 2">
    <name type="scientific">Vibrio cholerae</name>
    <dbReference type="NCBI Taxonomy" id="666"/>
    <lineage>
        <taxon>Bacteria</taxon>
        <taxon>Pseudomonadati</taxon>
        <taxon>Pseudomonadota</taxon>
        <taxon>Gammaproteobacteria</taxon>
        <taxon>Vibrionales</taxon>
        <taxon>Vibrionaceae</taxon>
        <taxon>Vibrio</taxon>
    </lineage>
</organism>
<dbReference type="Proteomes" id="UP000046067">
    <property type="component" value="Unassembled WGS sequence"/>
</dbReference>
<evidence type="ECO:0000313" key="2">
    <source>
        <dbReference type="Proteomes" id="UP000046067"/>
    </source>
</evidence>
<gene>
    <name evidence="1" type="ORF">ERS013201_02878</name>
</gene>
<proteinExistence type="predicted"/>
<protein>
    <submittedName>
        <fullName evidence="1">Uncharacterized protein</fullName>
    </submittedName>
</protein>
<reference evidence="1 2" key="1">
    <citation type="submission" date="2015-07" db="EMBL/GenBank/DDBJ databases">
        <authorList>
            <consortium name="Pathogen Informatics"/>
        </authorList>
    </citation>
    <scope>NUCLEOTIDE SEQUENCE [LARGE SCALE GENOMIC DNA]</scope>
    <source>
        <strain evidence="1 2">A325</strain>
    </source>
</reference>